<proteinExistence type="predicted"/>
<dbReference type="InterPro" id="IPR036873">
    <property type="entry name" value="Rhodanese-like_dom_sf"/>
</dbReference>
<dbReference type="SUPFAM" id="SSF52821">
    <property type="entry name" value="Rhodanese/Cell cycle control phosphatase"/>
    <property type="match status" value="1"/>
</dbReference>
<evidence type="ECO:0000259" key="1">
    <source>
        <dbReference type="PROSITE" id="PS50206"/>
    </source>
</evidence>
<dbReference type="Gene3D" id="3.40.250.10">
    <property type="entry name" value="Rhodanese-like domain"/>
    <property type="match status" value="1"/>
</dbReference>
<dbReference type="Pfam" id="PF00581">
    <property type="entry name" value="Rhodanese"/>
    <property type="match status" value="1"/>
</dbReference>
<name>A0ABP8IIE4_9GAMM</name>
<dbReference type="CDD" id="cd02440">
    <property type="entry name" value="AdoMet_MTases"/>
    <property type="match status" value="1"/>
</dbReference>
<comment type="caution">
    <text evidence="2">The sequence shown here is derived from an EMBL/GenBank/DDBJ whole genome shotgun (WGS) entry which is preliminary data.</text>
</comment>
<dbReference type="SUPFAM" id="SSF53335">
    <property type="entry name" value="S-adenosyl-L-methionine-dependent methyltransferases"/>
    <property type="match status" value="1"/>
</dbReference>
<dbReference type="Pfam" id="PF13649">
    <property type="entry name" value="Methyltransf_25"/>
    <property type="match status" value="1"/>
</dbReference>
<feature type="domain" description="Rhodanese" evidence="1">
    <location>
        <begin position="6"/>
        <end position="61"/>
    </location>
</feature>
<gene>
    <name evidence="2" type="ORF">GCM10023151_10470</name>
</gene>
<dbReference type="InterPro" id="IPR001763">
    <property type="entry name" value="Rhodanese-like_dom"/>
</dbReference>
<dbReference type="PROSITE" id="PS50206">
    <property type="entry name" value="RHODANESE_3"/>
    <property type="match status" value="1"/>
</dbReference>
<dbReference type="InterPro" id="IPR001307">
    <property type="entry name" value="Thiosulphate_STrfase_CS"/>
</dbReference>
<dbReference type="Gene3D" id="3.40.50.150">
    <property type="entry name" value="Vaccinia Virus protein VP39"/>
    <property type="match status" value="1"/>
</dbReference>
<dbReference type="InterPro" id="IPR041698">
    <property type="entry name" value="Methyltransf_25"/>
</dbReference>
<dbReference type="CDD" id="cd00158">
    <property type="entry name" value="RHOD"/>
    <property type="match status" value="1"/>
</dbReference>
<dbReference type="EMBL" id="BAABFV010000001">
    <property type="protein sequence ID" value="GAA4359510.1"/>
    <property type="molecule type" value="Genomic_DNA"/>
</dbReference>
<sequence>MTTIPIIDLRPAEIFQQGHLPGAIHLAFEQLAALWHELPPKGTTVILCADDPYASDALALFTDRQFVVDTLYSTDQLSQFSLASGPSQERVWHGNPILEEHAALITPNTPNPAAIDVGCGSGRDAILLGLMGYHVYAIDLFEQALERAEHSATRWGVTLSRVHMDCRKDPDELIALIKKTQPQLIMQSRFLHRPLFDIYQQYLPRGCKLVIHTFLEGAAKFGKPKKPDFLLKNDELSERFGHWSVLLDQVHHLDDGRPLSLFIAEKR</sequence>
<evidence type="ECO:0000313" key="3">
    <source>
        <dbReference type="Proteomes" id="UP001501011"/>
    </source>
</evidence>
<protein>
    <recommendedName>
        <fullName evidence="1">Rhodanese domain-containing protein</fullName>
    </recommendedName>
</protein>
<reference evidence="3" key="1">
    <citation type="journal article" date="2019" name="Int. J. Syst. Evol. Microbiol.">
        <title>The Global Catalogue of Microorganisms (GCM) 10K type strain sequencing project: providing services to taxonomists for standard genome sequencing and annotation.</title>
        <authorList>
            <consortium name="The Broad Institute Genomics Platform"/>
            <consortium name="The Broad Institute Genome Sequencing Center for Infectious Disease"/>
            <person name="Wu L."/>
            <person name="Ma J."/>
        </authorList>
    </citation>
    <scope>NUCLEOTIDE SEQUENCE [LARGE SCALE GENOMIC DNA]</scope>
    <source>
        <strain evidence="3">JCM 17728</strain>
    </source>
</reference>
<dbReference type="RefSeq" id="WP_345292149.1">
    <property type="nucleotide sequence ID" value="NZ_BAABFV010000001.1"/>
</dbReference>
<organism evidence="2 3">
    <name type="scientific">Kangiella marina</name>
    <dbReference type="NCBI Taxonomy" id="1079178"/>
    <lineage>
        <taxon>Bacteria</taxon>
        <taxon>Pseudomonadati</taxon>
        <taxon>Pseudomonadota</taxon>
        <taxon>Gammaproteobacteria</taxon>
        <taxon>Kangiellales</taxon>
        <taxon>Kangiellaceae</taxon>
        <taxon>Kangiella</taxon>
    </lineage>
</organism>
<dbReference type="InterPro" id="IPR029063">
    <property type="entry name" value="SAM-dependent_MTases_sf"/>
</dbReference>
<keyword evidence="3" id="KW-1185">Reference proteome</keyword>
<dbReference type="PROSITE" id="PS00380">
    <property type="entry name" value="RHODANESE_1"/>
    <property type="match status" value="1"/>
</dbReference>
<accession>A0ABP8IIE4</accession>
<dbReference type="Proteomes" id="UP001501011">
    <property type="component" value="Unassembled WGS sequence"/>
</dbReference>
<evidence type="ECO:0000313" key="2">
    <source>
        <dbReference type="EMBL" id="GAA4359510.1"/>
    </source>
</evidence>